<dbReference type="InterPro" id="IPR038614">
    <property type="entry name" value="GK_N_sf"/>
</dbReference>
<protein>
    <submittedName>
        <fullName evidence="3">D-glycerate 2-kinase</fullName>
    </submittedName>
</protein>
<dbReference type="Gene3D" id="3.40.50.10180">
    <property type="entry name" value="Glycerate kinase, MOFRL-like N-terminal domain"/>
    <property type="match status" value="1"/>
</dbReference>
<proteinExistence type="predicted"/>
<dbReference type="Gene3D" id="3.40.1480.10">
    <property type="entry name" value="MOFRL domain"/>
    <property type="match status" value="1"/>
</dbReference>
<sequence length="465" mass="49819">MPDSGDVIQLGRDHAIEIWTAGLKAVQADTLVQRWVRVTQRQIEFGVPTELTLDLASVRRIVVVGAGKAGAGMAAGLENAIPEEVAQAKQLTGWVNVPNDCVRPTRWIHLHGARPTGCNEPTPQAVYGTERILELVQQLEPSDLCICLLSGGGSALLPAPIAGITLEDKQAVTRFLSAAGANITELNTVRKQLSRIKGGGLLRYCRAGWVVSLIISDVLGDPLDVIASGPTVPDTATPQDALEILNKYHAREAGLPKEIFHILERKAATCGEHIEPQSQVFNFVIGNNRTAVNAAAARARELGYQVEAESAAKLEGPAEEVGRELAKAALEMIAASGPRCRISGGEPVVRLAPPEIRGLGGRNQQLVLAAAEFLWETMPPEVIILSAGTDGEDGPTDAAGAFVDRAVIEQAKKLGFSPSDFLFRNDAYHFFEPLGALLRTGPTHTNVCDVRVVLTRPCRNPRSNH</sequence>
<evidence type="ECO:0000259" key="2">
    <source>
        <dbReference type="Pfam" id="PF13660"/>
    </source>
</evidence>
<dbReference type="RefSeq" id="WP_095416148.1">
    <property type="nucleotide sequence ID" value="NZ_CP018477.1"/>
</dbReference>
<dbReference type="KEGG" id="ttf:THTE_3735"/>
<dbReference type="AlphaFoldDB" id="A0A286RK56"/>
<gene>
    <name evidence="3" type="ORF">THTE_3735</name>
</gene>
<dbReference type="InterPro" id="IPR007835">
    <property type="entry name" value="MOFRL"/>
</dbReference>
<dbReference type="SUPFAM" id="SSF82544">
    <property type="entry name" value="GckA/TtuD-like"/>
    <property type="match status" value="1"/>
</dbReference>
<dbReference type="GO" id="GO:0005737">
    <property type="term" value="C:cytoplasm"/>
    <property type="evidence" value="ECO:0007669"/>
    <property type="project" value="TreeGrafter"/>
</dbReference>
<name>A0A286RK56_9BACT</name>
<dbReference type="InterPro" id="IPR039760">
    <property type="entry name" value="MOFRL_protein"/>
</dbReference>
<dbReference type="GO" id="GO:0008887">
    <property type="term" value="F:glycerate kinase activity"/>
    <property type="evidence" value="ECO:0007669"/>
    <property type="project" value="InterPro"/>
</dbReference>
<dbReference type="EMBL" id="CP018477">
    <property type="protein sequence ID" value="ASV76336.1"/>
    <property type="molecule type" value="Genomic_DNA"/>
</dbReference>
<dbReference type="OrthoDB" id="9766552at2"/>
<dbReference type="InterPro" id="IPR025286">
    <property type="entry name" value="MOFRL_assoc_dom"/>
</dbReference>
<dbReference type="InterPro" id="IPR037035">
    <property type="entry name" value="GK-like_C_sf"/>
</dbReference>
<dbReference type="Pfam" id="PF05161">
    <property type="entry name" value="MOFRL"/>
    <property type="match status" value="1"/>
</dbReference>
<keyword evidence="3" id="KW-0418">Kinase</keyword>
<reference evidence="3 4" key="1">
    <citation type="journal article" name="Front. Microbiol.">
        <title>Sugar Metabolism of the First Thermophilic Planctomycete Thermogutta terrifontis: Comparative Genomic and Transcriptomic Approaches.</title>
        <authorList>
            <person name="Elcheninov A.G."/>
            <person name="Menzel P."/>
            <person name="Gudbergsdottir S.R."/>
            <person name="Slesarev A.I."/>
            <person name="Kadnikov V.V."/>
            <person name="Krogh A."/>
            <person name="Bonch-Osmolovskaya E.A."/>
            <person name="Peng X."/>
            <person name="Kublanov I.V."/>
        </authorList>
    </citation>
    <scope>NUCLEOTIDE SEQUENCE [LARGE SCALE GENOMIC DNA]</scope>
    <source>
        <strain evidence="3 4">R1</strain>
    </source>
</reference>
<feature type="domain" description="MOFRL-associated" evidence="2">
    <location>
        <begin position="15"/>
        <end position="263"/>
    </location>
</feature>
<keyword evidence="3" id="KW-0808">Transferase</keyword>
<organism evidence="3 4">
    <name type="scientific">Thermogutta terrifontis</name>
    <dbReference type="NCBI Taxonomy" id="1331910"/>
    <lineage>
        <taxon>Bacteria</taxon>
        <taxon>Pseudomonadati</taxon>
        <taxon>Planctomycetota</taxon>
        <taxon>Planctomycetia</taxon>
        <taxon>Pirellulales</taxon>
        <taxon>Thermoguttaceae</taxon>
        <taxon>Thermogutta</taxon>
    </lineage>
</organism>
<keyword evidence="4" id="KW-1185">Reference proteome</keyword>
<dbReference type="PANTHER" id="PTHR12227">
    <property type="entry name" value="GLYCERATE KINASE"/>
    <property type="match status" value="1"/>
</dbReference>
<accession>A0A286RK56</accession>
<feature type="domain" description="MOFRL" evidence="1">
    <location>
        <begin position="340"/>
        <end position="449"/>
    </location>
</feature>
<dbReference type="Proteomes" id="UP000215086">
    <property type="component" value="Chromosome"/>
</dbReference>
<evidence type="ECO:0000313" key="3">
    <source>
        <dbReference type="EMBL" id="ASV76336.1"/>
    </source>
</evidence>
<evidence type="ECO:0000313" key="4">
    <source>
        <dbReference type="Proteomes" id="UP000215086"/>
    </source>
</evidence>
<dbReference type="Pfam" id="PF13660">
    <property type="entry name" value="DUF4147"/>
    <property type="match status" value="1"/>
</dbReference>
<dbReference type="PANTHER" id="PTHR12227:SF0">
    <property type="entry name" value="GLYCERATE KINASE"/>
    <property type="match status" value="1"/>
</dbReference>
<evidence type="ECO:0000259" key="1">
    <source>
        <dbReference type="Pfam" id="PF05161"/>
    </source>
</evidence>